<feature type="compositionally biased region" description="Gly residues" evidence="7">
    <location>
        <begin position="47"/>
        <end position="56"/>
    </location>
</feature>
<dbReference type="GO" id="GO:0031418">
    <property type="term" value="F:L-ascorbic acid binding"/>
    <property type="evidence" value="ECO:0007669"/>
    <property type="project" value="InterPro"/>
</dbReference>
<feature type="region of interest" description="Disordered" evidence="7">
    <location>
        <begin position="914"/>
        <end position="946"/>
    </location>
</feature>
<feature type="domain" description="Fe2OG dioxygenase" evidence="8">
    <location>
        <begin position="1452"/>
        <end position="1557"/>
    </location>
</feature>
<dbReference type="GO" id="GO:0005783">
    <property type="term" value="C:endoplasmic reticulum"/>
    <property type="evidence" value="ECO:0000318"/>
    <property type="project" value="GO_Central"/>
</dbReference>
<dbReference type="KEGG" id="tps:THAPSDRAFT_22425"/>
<dbReference type="SMART" id="SM00702">
    <property type="entry name" value="P4Hc"/>
    <property type="match status" value="1"/>
</dbReference>
<evidence type="ECO:0000256" key="1">
    <source>
        <dbReference type="ARBA" id="ARBA00001961"/>
    </source>
</evidence>
<keyword evidence="10" id="KW-1185">Reference proteome</keyword>
<evidence type="ECO:0000256" key="4">
    <source>
        <dbReference type="ARBA" id="ARBA00023002"/>
    </source>
</evidence>
<feature type="compositionally biased region" description="Basic and acidic residues" evidence="7">
    <location>
        <begin position="362"/>
        <end position="375"/>
    </location>
</feature>
<evidence type="ECO:0000256" key="7">
    <source>
        <dbReference type="SAM" id="MobiDB-lite"/>
    </source>
</evidence>
<dbReference type="PaxDb" id="35128-Thaps22425"/>
<dbReference type="PANTHER" id="PTHR10869:SF226">
    <property type="entry name" value="PROLYL 4-HYDROXYLASE ALPHA SUBUNIT DOMAIN-CONTAINING PROTEIN"/>
    <property type="match status" value="1"/>
</dbReference>
<keyword evidence="4" id="KW-0560">Oxidoreductase</keyword>
<evidence type="ECO:0000259" key="8">
    <source>
        <dbReference type="PROSITE" id="PS51471"/>
    </source>
</evidence>
<comment type="cofactor">
    <cofactor evidence="1">
        <name>L-ascorbate</name>
        <dbReference type="ChEBI" id="CHEBI:38290"/>
    </cofactor>
</comment>
<accession>B8C0B0</accession>
<dbReference type="InterPro" id="IPR044862">
    <property type="entry name" value="Pro_4_hyd_alph_FE2OG_OXY"/>
</dbReference>
<organism evidence="9 10">
    <name type="scientific">Thalassiosira pseudonana</name>
    <name type="common">Marine diatom</name>
    <name type="synonym">Cyclotella nana</name>
    <dbReference type="NCBI Taxonomy" id="35128"/>
    <lineage>
        <taxon>Eukaryota</taxon>
        <taxon>Sar</taxon>
        <taxon>Stramenopiles</taxon>
        <taxon>Ochrophyta</taxon>
        <taxon>Bacillariophyta</taxon>
        <taxon>Coscinodiscophyceae</taxon>
        <taxon>Thalassiosirophycidae</taxon>
        <taxon>Thalassiosirales</taxon>
        <taxon>Thalassiosiraceae</taxon>
        <taxon>Thalassiosira</taxon>
    </lineage>
</organism>
<keyword evidence="6" id="KW-0175">Coiled coil</keyword>
<feature type="compositionally biased region" description="Acidic residues" evidence="7">
    <location>
        <begin position="1"/>
        <end position="11"/>
    </location>
</feature>
<dbReference type="Pfam" id="PF13640">
    <property type="entry name" value="2OG-FeII_Oxy_3"/>
    <property type="match status" value="1"/>
</dbReference>
<keyword evidence="5" id="KW-0408">Iron</keyword>
<feature type="coiled-coil region" evidence="6">
    <location>
        <begin position="522"/>
        <end position="556"/>
    </location>
</feature>
<feature type="region of interest" description="Disordered" evidence="7">
    <location>
        <begin position="210"/>
        <end position="229"/>
    </location>
</feature>
<keyword evidence="3" id="KW-0223">Dioxygenase</keyword>
<feature type="region of interest" description="Disordered" evidence="7">
    <location>
        <begin position="47"/>
        <end position="164"/>
    </location>
</feature>
<protein>
    <recommendedName>
        <fullName evidence="8">Fe2OG dioxygenase domain-containing protein</fullName>
    </recommendedName>
</protein>
<evidence type="ECO:0000256" key="3">
    <source>
        <dbReference type="ARBA" id="ARBA00022964"/>
    </source>
</evidence>
<dbReference type="GO" id="GO:0004656">
    <property type="term" value="F:procollagen-proline 4-dioxygenase activity"/>
    <property type="evidence" value="ECO:0000318"/>
    <property type="project" value="GO_Central"/>
</dbReference>
<reference evidence="9 10" key="1">
    <citation type="journal article" date="2004" name="Science">
        <title>The genome of the diatom Thalassiosira pseudonana: ecology, evolution, and metabolism.</title>
        <authorList>
            <person name="Armbrust E.V."/>
            <person name="Berges J.A."/>
            <person name="Bowler C."/>
            <person name="Green B.R."/>
            <person name="Martinez D."/>
            <person name="Putnam N.H."/>
            <person name="Zhou S."/>
            <person name="Allen A.E."/>
            <person name="Apt K.E."/>
            <person name="Bechner M."/>
            <person name="Brzezinski M.A."/>
            <person name="Chaal B.K."/>
            <person name="Chiovitti A."/>
            <person name="Davis A.K."/>
            <person name="Demarest M.S."/>
            <person name="Detter J.C."/>
            <person name="Glavina T."/>
            <person name="Goodstein D."/>
            <person name="Hadi M.Z."/>
            <person name="Hellsten U."/>
            <person name="Hildebrand M."/>
            <person name="Jenkins B.D."/>
            <person name="Jurka J."/>
            <person name="Kapitonov V.V."/>
            <person name="Kroger N."/>
            <person name="Lau W.W."/>
            <person name="Lane T.W."/>
            <person name="Larimer F.W."/>
            <person name="Lippmeier J.C."/>
            <person name="Lucas S."/>
            <person name="Medina M."/>
            <person name="Montsant A."/>
            <person name="Obornik M."/>
            <person name="Parker M.S."/>
            <person name="Palenik B."/>
            <person name="Pazour G.J."/>
            <person name="Richardson P.M."/>
            <person name="Rynearson T.A."/>
            <person name="Saito M.A."/>
            <person name="Schwartz D.C."/>
            <person name="Thamatrakoln K."/>
            <person name="Valentin K."/>
            <person name="Vardi A."/>
            <person name="Wilkerson F.P."/>
            <person name="Rokhsar D.S."/>
        </authorList>
    </citation>
    <scope>NUCLEOTIDE SEQUENCE [LARGE SCALE GENOMIC DNA]</scope>
    <source>
        <strain evidence="9 10">CCMP1335</strain>
    </source>
</reference>
<dbReference type="Proteomes" id="UP000001449">
    <property type="component" value="Chromosome 4"/>
</dbReference>
<dbReference type="RefSeq" id="XP_002289495.1">
    <property type="nucleotide sequence ID" value="XM_002289459.1"/>
</dbReference>
<dbReference type="InterPro" id="IPR005123">
    <property type="entry name" value="Oxoglu/Fe-dep_dioxygenase_dom"/>
</dbReference>
<dbReference type="FunFam" id="2.60.120.620:FF:000057">
    <property type="entry name" value="Uncharacterized protein"/>
    <property type="match status" value="1"/>
</dbReference>
<evidence type="ECO:0000256" key="2">
    <source>
        <dbReference type="ARBA" id="ARBA00022723"/>
    </source>
</evidence>
<name>B8C0B0_THAPS</name>
<dbReference type="Gene3D" id="2.60.120.620">
    <property type="entry name" value="q2cbj1_9rhob like domain"/>
    <property type="match status" value="1"/>
</dbReference>
<feature type="coiled-coil region" evidence="6">
    <location>
        <begin position="708"/>
        <end position="796"/>
    </location>
</feature>
<dbReference type="PROSITE" id="PS51471">
    <property type="entry name" value="FE2OG_OXY"/>
    <property type="match status" value="1"/>
</dbReference>
<feature type="region of interest" description="Disordered" evidence="7">
    <location>
        <begin position="1"/>
        <end position="21"/>
    </location>
</feature>
<dbReference type="EMBL" id="CM000641">
    <property type="protein sequence ID" value="EED93032.1"/>
    <property type="molecule type" value="Genomic_DNA"/>
</dbReference>
<feature type="compositionally biased region" description="Basic and acidic residues" evidence="7">
    <location>
        <begin position="914"/>
        <end position="923"/>
    </location>
</feature>
<dbReference type="InterPro" id="IPR045054">
    <property type="entry name" value="P4HA-like"/>
</dbReference>
<sequence>MIYDDNEETDDYSSFWKSIPDPPTAVEEVAVKKSTVSASTDVIVGVGGCSGNGGIAQGAASRRRKRRDSLAPPIPPTVAALRDVTNRNDETSSLEGCGDGAKSGSAARPPLKSDGVKSKTAKVQNSVMDEKDKRLTKDVSQSQRRKRRKSLLLPSDDEEDALGGEASSFTVETILNMSSVKSCSNNSNSTTPAITNTTITNLVRSYTSLPKSQRLNSTPSHQIESQTTYPMPGKSLNFFSTDKTTARREFLLKAQPIVMAMEEQKLKDIRDAREYTRCEVKKSGRGYQYVDVETGVGVSAEEYKRRYCGMVDERREVRRRERGLGAGGSNDVVVDGSCTVETESIMDMDDSMMSLDESLIQDDDKAASSTCEKKSSSSIDKSSGDTKAISTLQEPIESEEDGITPTHKNEAKMSARNFPTLAGMPPTNDPRVLEARRKLKVAIDTALANYSREILALQAEDAARFTKAELEGACRKHKTKEIAAMADRRKREAVALQNQRAAQRGNDPVDASSQIQSLDVGVKLCARKYNEAKAQADKLEDEVKARSDELIELQREATALHEMLEGNNADSRRITQLYDDIQEANACSDESLLYRHQLNHMHHRVRKNSVTMDGHIEEMSATLSTLQKERDRSQKMLAEVESGLTFASLELDETIRDTNMAEEERIRELAMKQLEASDAARMEEWNRDRVNSNIALHQSHTGTDKFEAERLQRSLKDRAAKLKDLNKSMEAKAVELSELEGSFSHVKQATGVNSLSEMVDKIKHHEENQKQLLKEKKDAEDRLHAAKRSLHSDEEALEKLKTGGFGKTELNRDIIDDIKSSILDEKSEGKIIKSTNERLEALLVGLRQGSIGLYNRLLPYHSTLLGEEAPALGDIDSINAVQAASDTLEAINFTEKVLEKMLLDIGGIRYVDSKSGVEKDGRPDSPSQVANCRVKPKPKHQGEGHEEEVTMIGATKDDNVDVCDDIPSRSLLKLNSEICSSKALRTEEQILTTLRSNDTDTICHRESCPPAFHPSTLILTTTQPTAQPYTITPFTMATYRQLLTIPILLYLSVSFHAESVHALASSSKRQNIKRRTGGNVSGGGGFGGTGSRVDNSITAAVNSEVDDIAKQAVSNLFSVCGHIQDPALYQPTWADGCHQTSCDDGTKAVVATENAKKGQILTLFPIHALGLRFLRRRKSSVVSKKENNKRQESDDTEFIAYDKNRDGDFNQQSRLRIRLNIPLDKSQPAYQIITAGRKDKVLFAMLDSSRETVPGWLGGMMNAVSKAKPTANCFTLPLPGVAPLCAVVATKDIKKGEEIVQCIAPLEQQILDECRKIVAKEYETEIADLRTYIEMACQPSIRDEQNTADEEYTAPEVQLGSFHKINKKYPGLRQLHSNPDIFTVDNFLSDEDCDRIVAKADPHFRPCLVKNESTEAVEQDPFRTSSDANLPQREAPSLVSKLTSLASCDANQLEIMQILRYDKGQQFQPHTDGFDGATTACGFEQGNRLVTIFCYLNSVEKGGSTYFPGIDLEIKPKKGTTVIHFPSDVALRGDSRTLHQGMPAIDQKFLLATWVWNKPRTIEEYSEEKLPSLGSDLI</sequence>
<reference evidence="9 10" key="2">
    <citation type="journal article" date="2008" name="Nature">
        <title>The Phaeodactylum genome reveals the evolutionary history of diatom genomes.</title>
        <authorList>
            <person name="Bowler C."/>
            <person name="Allen A.E."/>
            <person name="Badger J.H."/>
            <person name="Grimwood J."/>
            <person name="Jabbari K."/>
            <person name="Kuo A."/>
            <person name="Maheswari U."/>
            <person name="Martens C."/>
            <person name="Maumus F."/>
            <person name="Otillar R.P."/>
            <person name="Rayko E."/>
            <person name="Salamov A."/>
            <person name="Vandepoele K."/>
            <person name="Beszteri B."/>
            <person name="Gruber A."/>
            <person name="Heijde M."/>
            <person name="Katinka M."/>
            <person name="Mock T."/>
            <person name="Valentin K."/>
            <person name="Verret F."/>
            <person name="Berges J.A."/>
            <person name="Brownlee C."/>
            <person name="Cadoret J.P."/>
            <person name="Chiovitti A."/>
            <person name="Choi C.J."/>
            <person name="Coesel S."/>
            <person name="De Martino A."/>
            <person name="Detter J.C."/>
            <person name="Durkin C."/>
            <person name="Falciatore A."/>
            <person name="Fournet J."/>
            <person name="Haruta M."/>
            <person name="Huysman M.J."/>
            <person name="Jenkins B.D."/>
            <person name="Jiroutova K."/>
            <person name="Jorgensen R.E."/>
            <person name="Joubert Y."/>
            <person name="Kaplan A."/>
            <person name="Kroger N."/>
            <person name="Kroth P.G."/>
            <person name="La Roche J."/>
            <person name="Lindquist E."/>
            <person name="Lommer M."/>
            <person name="Martin-Jezequel V."/>
            <person name="Lopez P.J."/>
            <person name="Lucas S."/>
            <person name="Mangogna M."/>
            <person name="McGinnis K."/>
            <person name="Medlin L.K."/>
            <person name="Montsant A."/>
            <person name="Oudot-Le Secq M.P."/>
            <person name="Napoli C."/>
            <person name="Obornik M."/>
            <person name="Parker M.S."/>
            <person name="Petit J.L."/>
            <person name="Porcel B.M."/>
            <person name="Poulsen N."/>
            <person name="Robison M."/>
            <person name="Rychlewski L."/>
            <person name="Rynearson T.A."/>
            <person name="Schmutz J."/>
            <person name="Shapiro H."/>
            <person name="Siaut M."/>
            <person name="Stanley M."/>
            <person name="Sussman M.R."/>
            <person name="Taylor A.R."/>
            <person name="Vardi A."/>
            <person name="von Dassow P."/>
            <person name="Vyverman W."/>
            <person name="Willis A."/>
            <person name="Wyrwicz L.S."/>
            <person name="Rokhsar D.S."/>
            <person name="Weissenbach J."/>
            <person name="Armbrust E.V."/>
            <person name="Green B.R."/>
            <person name="Van de Peer Y."/>
            <person name="Grigoriev I.V."/>
        </authorList>
    </citation>
    <scope>NUCLEOTIDE SEQUENCE [LARGE SCALE GENOMIC DNA]</scope>
    <source>
        <strain evidence="9 10">CCMP1335</strain>
    </source>
</reference>
<dbReference type="InterPro" id="IPR006620">
    <property type="entry name" value="Pro_4_hyd_alph"/>
</dbReference>
<evidence type="ECO:0000313" key="9">
    <source>
        <dbReference type="EMBL" id="EED93032.1"/>
    </source>
</evidence>
<dbReference type="InParanoid" id="B8C0B0"/>
<feature type="region of interest" description="Disordered" evidence="7">
    <location>
        <begin position="1415"/>
        <end position="1434"/>
    </location>
</feature>
<feature type="region of interest" description="Disordered" evidence="7">
    <location>
        <begin position="362"/>
        <end position="388"/>
    </location>
</feature>
<feature type="compositionally biased region" description="Basic and acidic residues" evidence="7">
    <location>
        <begin position="128"/>
        <end position="137"/>
    </location>
</feature>
<dbReference type="PANTHER" id="PTHR10869">
    <property type="entry name" value="PROLYL 4-HYDROXYLASE ALPHA SUBUNIT"/>
    <property type="match status" value="1"/>
</dbReference>
<proteinExistence type="predicted"/>
<gene>
    <name evidence="9" type="ORF">THAPSDRAFT_22425</name>
</gene>
<evidence type="ECO:0000313" key="10">
    <source>
        <dbReference type="Proteomes" id="UP000001449"/>
    </source>
</evidence>
<keyword evidence="2" id="KW-0479">Metal-binding</keyword>
<dbReference type="GeneID" id="7451966"/>
<dbReference type="eggNOG" id="KOG1591">
    <property type="taxonomic scope" value="Eukaryota"/>
</dbReference>
<evidence type="ECO:0000256" key="6">
    <source>
        <dbReference type="SAM" id="Coils"/>
    </source>
</evidence>
<evidence type="ECO:0000256" key="5">
    <source>
        <dbReference type="ARBA" id="ARBA00023004"/>
    </source>
</evidence>
<dbReference type="GO" id="GO:0005506">
    <property type="term" value="F:iron ion binding"/>
    <property type="evidence" value="ECO:0007669"/>
    <property type="project" value="InterPro"/>
</dbReference>
<dbReference type="HOGENOM" id="CLU_245226_0_0_1"/>